<comment type="caution">
    <text evidence="2">The sequence shown here is derived from an EMBL/GenBank/DDBJ whole genome shotgun (WGS) entry which is preliminary data.</text>
</comment>
<evidence type="ECO:0000313" key="2">
    <source>
        <dbReference type="EMBL" id="NEU99765.1"/>
    </source>
</evidence>
<keyword evidence="1" id="KW-1133">Transmembrane helix</keyword>
<feature type="transmembrane region" description="Helical" evidence="1">
    <location>
        <begin position="211"/>
        <end position="234"/>
    </location>
</feature>
<keyword evidence="1" id="KW-0472">Membrane</keyword>
<accession>A0A6P1BN03</accession>
<reference evidence="2 3" key="1">
    <citation type="journal article" date="2020" name="Arch. Microbiol.">
        <title>Bradyrhizobium uaiense sp. nov., a new highly efficient cowpea symbiont.</title>
        <authorList>
            <person name="Cabral Michel D."/>
            <person name="Azarias Guimaraes A."/>
            <person name="Martins da Costa E."/>
            <person name="Soares de Carvalho T."/>
            <person name="Balsanelli E."/>
            <person name="Willems A."/>
            <person name="Maltempi de Souza E."/>
            <person name="de Souza Moreira F.M."/>
        </authorList>
    </citation>
    <scope>NUCLEOTIDE SEQUENCE [LARGE SCALE GENOMIC DNA]</scope>
    <source>
        <strain evidence="2 3">UFLA 03-164</strain>
    </source>
</reference>
<feature type="transmembrane region" description="Helical" evidence="1">
    <location>
        <begin position="81"/>
        <end position="102"/>
    </location>
</feature>
<feature type="transmembrane region" description="Helical" evidence="1">
    <location>
        <begin position="269"/>
        <end position="292"/>
    </location>
</feature>
<feature type="transmembrane region" description="Helical" evidence="1">
    <location>
        <begin position="34"/>
        <end position="53"/>
    </location>
</feature>
<organism evidence="2 3">
    <name type="scientific">Bradyrhizobium uaiense</name>
    <dbReference type="NCBI Taxonomy" id="2594946"/>
    <lineage>
        <taxon>Bacteria</taxon>
        <taxon>Pseudomonadati</taxon>
        <taxon>Pseudomonadota</taxon>
        <taxon>Alphaproteobacteria</taxon>
        <taxon>Hyphomicrobiales</taxon>
        <taxon>Nitrobacteraceae</taxon>
        <taxon>Bradyrhizobium</taxon>
    </lineage>
</organism>
<evidence type="ECO:0000313" key="3">
    <source>
        <dbReference type="Proteomes" id="UP000468531"/>
    </source>
</evidence>
<sequence length="383" mass="43208">MSWTPLGPPQPPPQPVPPPMPVAFSGSRKEFFRLVARGAGLELVTVGFYRFWLTTDIRRHLWSNTVIDGDAPEYTGRGKELLIGFLVALAILLPIYLGYFLIGIEAEHLKAFASLPLVAFFYVFGQFAIYRARRYRLTRTVWRGVRFWMSGSGWIYALKASLWGLLVVITFGLALPWREAALERYKMRHSYYGDLQGSFEGRGWEFFKRGWWLWLLMPFALSSYVFAPFAYAAFKAVEWRWWLSGIRFGEVRLESTLSRGALIGLYWKVIGWILLLVVVFAVYVVLSTLLVASMSGSSIDTFFKTEAFAKSIPLIVLLGIGYLAFALAMNVVMRVYLMRDLWVRVLSSTIVHNIAAAANVTARGDLANALGEGFADGLDVGGF</sequence>
<feature type="transmembrane region" description="Helical" evidence="1">
    <location>
        <begin position="153"/>
        <end position="177"/>
    </location>
</feature>
<evidence type="ECO:0000256" key="1">
    <source>
        <dbReference type="SAM" id="Phobius"/>
    </source>
</evidence>
<name>A0A6P1BN03_9BRAD</name>
<dbReference type="InterPro" id="IPR010295">
    <property type="entry name" value="DUF898"/>
</dbReference>
<gene>
    <name evidence="2" type="ORF">FNJ47_29095</name>
</gene>
<protein>
    <submittedName>
        <fullName evidence="2">DUF898 domain-containing protein</fullName>
    </submittedName>
</protein>
<keyword evidence="3" id="KW-1185">Reference proteome</keyword>
<feature type="transmembrane region" description="Helical" evidence="1">
    <location>
        <begin position="114"/>
        <end position="132"/>
    </location>
</feature>
<dbReference type="Proteomes" id="UP000468531">
    <property type="component" value="Unassembled WGS sequence"/>
</dbReference>
<proteinExistence type="predicted"/>
<keyword evidence="1" id="KW-0812">Transmembrane</keyword>
<dbReference type="AlphaFoldDB" id="A0A6P1BN03"/>
<dbReference type="Pfam" id="PF05987">
    <property type="entry name" value="DUF898"/>
    <property type="match status" value="1"/>
</dbReference>
<feature type="transmembrane region" description="Helical" evidence="1">
    <location>
        <begin position="312"/>
        <end position="337"/>
    </location>
</feature>
<dbReference type="RefSeq" id="WP_165445920.1">
    <property type="nucleotide sequence ID" value="NZ_VKHP01000145.1"/>
</dbReference>
<dbReference type="EMBL" id="VKHP01000145">
    <property type="protein sequence ID" value="NEU99765.1"/>
    <property type="molecule type" value="Genomic_DNA"/>
</dbReference>